<dbReference type="InterPro" id="IPR036324">
    <property type="entry name" value="Mn/Fe_SOD_N_sf"/>
</dbReference>
<dbReference type="GO" id="GO:0004784">
    <property type="term" value="F:superoxide dismutase activity"/>
    <property type="evidence" value="ECO:0007669"/>
    <property type="project" value="UniProtKB-EC"/>
</dbReference>
<evidence type="ECO:0000259" key="9">
    <source>
        <dbReference type="Pfam" id="PF02777"/>
    </source>
</evidence>
<evidence type="ECO:0000256" key="7">
    <source>
        <dbReference type="RuleBase" id="RU000414"/>
    </source>
</evidence>
<dbReference type="AlphaFoldDB" id="A0A9X5I4K4"/>
<dbReference type="GO" id="GO:0005737">
    <property type="term" value="C:cytoplasm"/>
    <property type="evidence" value="ECO:0007669"/>
    <property type="project" value="TreeGrafter"/>
</dbReference>
<dbReference type="InterPro" id="IPR019831">
    <property type="entry name" value="Mn/Fe_SOD_N"/>
</dbReference>
<dbReference type="Pfam" id="PF00081">
    <property type="entry name" value="Sod_Fe_N"/>
    <property type="match status" value="1"/>
</dbReference>
<dbReference type="Gene3D" id="3.55.40.20">
    <property type="entry name" value="Iron/manganese superoxide dismutase, C-terminal domain"/>
    <property type="match status" value="1"/>
</dbReference>
<dbReference type="InterPro" id="IPR019832">
    <property type="entry name" value="Mn/Fe_SOD_C"/>
</dbReference>
<dbReference type="OrthoDB" id="9803125at2"/>
<feature type="binding site" evidence="6">
    <location>
        <position position="165"/>
    </location>
    <ligand>
        <name>Mn(2+)</name>
        <dbReference type="ChEBI" id="CHEBI:29035"/>
    </ligand>
</feature>
<comment type="catalytic activity">
    <reaction evidence="7">
        <text>2 superoxide + 2 H(+) = H2O2 + O2</text>
        <dbReference type="Rhea" id="RHEA:20696"/>
        <dbReference type="ChEBI" id="CHEBI:15378"/>
        <dbReference type="ChEBI" id="CHEBI:15379"/>
        <dbReference type="ChEBI" id="CHEBI:16240"/>
        <dbReference type="ChEBI" id="CHEBI:18421"/>
        <dbReference type="EC" id="1.15.1.1"/>
    </reaction>
</comment>
<dbReference type="PANTHER" id="PTHR43595">
    <property type="entry name" value="37S RIBOSOMAL PROTEIN S26, MITOCHONDRIAL"/>
    <property type="match status" value="1"/>
</dbReference>
<dbReference type="FunFam" id="3.55.40.20:FF:000001">
    <property type="entry name" value="Superoxide dismutase"/>
    <property type="match status" value="1"/>
</dbReference>
<evidence type="ECO:0000256" key="3">
    <source>
        <dbReference type="ARBA" id="ARBA00012682"/>
    </source>
</evidence>
<evidence type="ECO:0000256" key="4">
    <source>
        <dbReference type="ARBA" id="ARBA00022723"/>
    </source>
</evidence>
<dbReference type="InterPro" id="IPR001189">
    <property type="entry name" value="Mn/Fe_SOD"/>
</dbReference>
<dbReference type="FunFam" id="1.10.287.990:FF:000001">
    <property type="entry name" value="Superoxide dismutase"/>
    <property type="match status" value="1"/>
</dbReference>
<reference evidence="10 11" key="1">
    <citation type="journal article" date="2015" name="Genome Announc.">
        <title>Draft Genome Sequence of the Terrestrial Cyanobacterium Scytonema millei VB511283, Isolated from Eastern India.</title>
        <authorList>
            <person name="Sen D."/>
            <person name="Chandrababunaidu M.M."/>
            <person name="Singh D."/>
            <person name="Sanghi N."/>
            <person name="Ghorai A."/>
            <person name="Mishra G.P."/>
            <person name="Madduluri M."/>
            <person name="Adhikary S.P."/>
            <person name="Tripathy S."/>
        </authorList>
    </citation>
    <scope>NUCLEOTIDE SEQUENCE [LARGE SCALE GENOMIC DNA]</scope>
    <source>
        <strain evidence="10 11">VB511283</strain>
    </source>
</reference>
<keyword evidence="5 7" id="KW-0560">Oxidoreductase</keyword>
<dbReference type="PANTHER" id="PTHR43595:SF2">
    <property type="entry name" value="SMALL RIBOSOMAL SUBUNIT PROTEIN MS42"/>
    <property type="match status" value="1"/>
</dbReference>
<evidence type="ECO:0000256" key="2">
    <source>
        <dbReference type="ARBA" id="ARBA00011738"/>
    </source>
</evidence>
<dbReference type="Pfam" id="PF02777">
    <property type="entry name" value="Sod_Fe_C"/>
    <property type="match status" value="1"/>
</dbReference>
<feature type="domain" description="Manganese/iron superoxide dismutase N-terminal" evidence="8">
    <location>
        <begin position="3"/>
        <end position="90"/>
    </location>
</feature>
<accession>A0A9X5I4K4</accession>
<dbReference type="SUPFAM" id="SSF46609">
    <property type="entry name" value="Fe,Mn superoxide dismutase (SOD), N-terminal domain"/>
    <property type="match status" value="1"/>
</dbReference>
<comment type="subunit">
    <text evidence="2">Homodimer.</text>
</comment>
<dbReference type="EMBL" id="JTJC03000002">
    <property type="protein sequence ID" value="NHC34724.1"/>
    <property type="molecule type" value="Genomic_DNA"/>
</dbReference>
<keyword evidence="4 6" id="KW-0479">Metal-binding</keyword>
<dbReference type="RefSeq" id="WP_039716739.1">
    <property type="nucleotide sequence ID" value="NZ_JTJC03000002.1"/>
</dbReference>
<evidence type="ECO:0000256" key="1">
    <source>
        <dbReference type="ARBA" id="ARBA00008714"/>
    </source>
</evidence>
<evidence type="ECO:0000256" key="5">
    <source>
        <dbReference type="ARBA" id="ARBA00023002"/>
    </source>
</evidence>
<comment type="caution">
    <text evidence="10">The sequence shown here is derived from an EMBL/GenBank/DDBJ whole genome shotgun (WGS) entry which is preliminary data.</text>
</comment>
<keyword evidence="11" id="KW-1185">Reference proteome</keyword>
<dbReference type="EC" id="1.15.1.1" evidence="3 7"/>
<comment type="function">
    <text evidence="7">Destroys radicals which are normally produced within the cells and which are toxic to biological systems.</text>
</comment>
<dbReference type="PRINTS" id="PR01703">
    <property type="entry name" value="MNSODISMTASE"/>
</dbReference>
<dbReference type="PIRSF" id="PIRSF000349">
    <property type="entry name" value="SODismutase"/>
    <property type="match status" value="1"/>
</dbReference>
<sequence length="203" mass="23162">MAFELQSLPYANDALEPYIDTQTMQIHHDLHHGTYVNNLNTALQSQPDLQSKSIDELIRDLNSLPEAVRTPVRNNGGGHFNHSIFWTLMAPNAGGEPTGAIAQVINDNFGDFENFKTQFNDAGTKRFGSGFVWLVRSAGGKYEIVSTPNQDNPWTDGHFPIMCNDVWEHAYYLKYQNRRAEYLKQWWNTVNWSEVNNRLSTAP</sequence>
<feature type="binding site" evidence="6">
    <location>
        <position position="82"/>
    </location>
    <ligand>
        <name>Mn(2+)</name>
        <dbReference type="ChEBI" id="CHEBI:29035"/>
    </ligand>
</feature>
<protein>
    <recommendedName>
        <fullName evidence="3 7">Superoxide dismutase</fullName>
        <ecNumber evidence="3 7">1.15.1.1</ecNumber>
    </recommendedName>
</protein>
<proteinExistence type="inferred from homology"/>
<dbReference type="PROSITE" id="PS00088">
    <property type="entry name" value="SOD_MN"/>
    <property type="match status" value="1"/>
</dbReference>
<name>A0A9X5I4K4_9CYAN</name>
<feature type="binding site" evidence="6">
    <location>
        <position position="27"/>
    </location>
    <ligand>
        <name>Mn(2+)</name>
        <dbReference type="ChEBI" id="CHEBI:29035"/>
    </ligand>
</feature>
<feature type="binding site" evidence="6">
    <location>
        <position position="169"/>
    </location>
    <ligand>
        <name>Mn(2+)</name>
        <dbReference type="ChEBI" id="CHEBI:29035"/>
    </ligand>
</feature>
<evidence type="ECO:0000259" key="8">
    <source>
        <dbReference type="Pfam" id="PF00081"/>
    </source>
</evidence>
<dbReference type="InterPro" id="IPR019833">
    <property type="entry name" value="Mn/Fe_SOD_BS"/>
</dbReference>
<dbReference type="InterPro" id="IPR036314">
    <property type="entry name" value="SOD_C_sf"/>
</dbReference>
<evidence type="ECO:0000313" key="11">
    <source>
        <dbReference type="Proteomes" id="UP000031532"/>
    </source>
</evidence>
<organism evidence="10 11">
    <name type="scientific">Scytonema millei VB511283</name>
    <dbReference type="NCBI Taxonomy" id="1245923"/>
    <lineage>
        <taxon>Bacteria</taxon>
        <taxon>Bacillati</taxon>
        <taxon>Cyanobacteriota</taxon>
        <taxon>Cyanophyceae</taxon>
        <taxon>Nostocales</taxon>
        <taxon>Scytonemataceae</taxon>
        <taxon>Scytonema</taxon>
    </lineage>
</organism>
<feature type="domain" description="Manganese/iron superoxide dismutase C-terminal" evidence="9">
    <location>
        <begin position="97"/>
        <end position="198"/>
    </location>
</feature>
<dbReference type="SUPFAM" id="SSF54719">
    <property type="entry name" value="Fe,Mn superoxide dismutase (SOD), C-terminal domain"/>
    <property type="match status" value="1"/>
</dbReference>
<evidence type="ECO:0000256" key="6">
    <source>
        <dbReference type="PIRSR" id="PIRSR000349-1"/>
    </source>
</evidence>
<dbReference type="Proteomes" id="UP000031532">
    <property type="component" value="Unassembled WGS sequence"/>
</dbReference>
<gene>
    <name evidence="10" type="ORF">QH73_0008635</name>
</gene>
<dbReference type="GO" id="GO:0046872">
    <property type="term" value="F:metal ion binding"/>
    <property type="evidence" value="ECO:0007669"/>
    <property type="project" value="UniProtKB-KW"/>
</dbReference>
<comment type="similarity">
    <text evidence="1 7">Belongs to the iron/manganese superoxide dismutase family.</text>
</comment>
<evidence type="ECO:0000313" key="10">
    <source>
        <dbReference type="EMBL" id="NHC34724.1"/>
    </source>
</evidence>
<dbReference type="Gene3D" id="1.10.287.990">
    <property type="entry name" value="Fe,Mn superoxide dismutase (SOD) domain"/>
    <property type="match status" value="1"/>
</dbReference>